<protein>
    <submittedName>
        <fullName evidence="1">Uncharacterized protein</fullName>
    </submittedName>
</protein>
<evidence type="ECO:0000313" key="2">
    <source>
        <dbReference type="Proteomes" id="UP000199205"/>
    </source>
</evidence>
<sequence>MSMMVSAPLYADDIDVLANALFAWCAERSIKLQSQEGLSAANVAINLYDAGYQTQDRLLGALHDHEFH</sequence>
<dbReference type="OrthoDB" id="8373165at2"/>
<proteinExistence type="predicted"/>
<gene>
    <name evidence="1" type="ORF">GA0061101_14325</name>
</gene>
<dbReference type="RefSeq" id="WP_037200678.1">
    <property type="nucleotide sequence ID" value="NZ_FMAF01000043.1"/>
</dbReference>
<evidence type="ECO:0000313" key="1">
    <source>
        <dbReference type="EMBL" id="SCB51846.1"/>
    </source>
</evidence>
<reference evidence="2" key="1">
    <citation type="submission" date="2016-08" db="EMBL/GenBank/DDBJ databases">
        <authorList>
            <person name="Varghese N."/>
            <person name="Submissions Spin"/>
        </authorList>
    </citation>
    <scope>NUCLEOTIDE SEQUENCE [LARGE SCALE GENOMIC DNA]</scope>
    <source>
        <strain evidence="2">P1-7</strain>
    </source>
</reference>
<dbReference type="EMBL" id="FMAF01000043">
    <property type="protein sequence ID" value="SCB51846.1"/>
    <property type="molecule type" value="Genomic_DNA"/>
</dbReference>
<accession>A0A1C3XIE7</accession>
<name>A0A1C3XIE7_9HYPH</name>
<organism evidence="1 2">
    <name type="scientific">Rhizobium lusitanum</name>
    <dbReference type="NCBI Taxonomy" id="293958"/>
    <lineage>
        <taxon>Bacteria</taxon>
        <taxon>Pseudomonadati</taxon>
        <taxon>Pseudomonadota</taxon>
        <taxon>Alphaproteobacteria</taxon>
        <taxon>Hyphomicrobiales</taxon>
        <taxon>Rhizobiaceae</taxon>
        <taxon>Rhizobium/Agrobacterium group</taxon>
        <taxon>Rhizobium</taxon>
    </lineage>
</organism>
<dbReference type="AlphaFoldDB" id="A0A1C3XIE7"/>
<dbReference type="Proteomes" id="UP000199205">
    <property type="component" value="Unassembled WGS sequence"/>
</dbReference>